<evidence type="ECO:0000256" key="1">
    <source>
        <dbReference type="SAM" id="MobiDB-lite"/>
    </source>
</evidence>
<dbReference type="AlphaFoldDB" id="A0A4Q1BGT6"/>
<proteinExistence type="predicted"/>
<accession>A0A4Q1BGT6</accession>
<keyword evidence="3" id="KW-1185">Reference proteome</keyword>
<reference evidence="2 3" key="1">
    <citation type="submission" date="2016-06" db="EMBL/GenBank/DDBJ databases">
        <title>Evolution of pathogenesis and genome organization in the Tremellales.</title>
        <authorList>
            <person name="Cuomo C."/>
            <person name="Litvintseva A."/>
            <person name="Heitman J."/>
            <person name="Chen Y."/>
            <person name="Sun S."/>
            <person name="Springer D."/>
            <person name="Dromer F."/>
            <person name="Young S."/>
            <person name="Zeng Q."/>
            <person name="Chapman S."/>
            <person name="Gujja S."/>
            <person name="Saif S."/>
            <person name="Birren B."/>
        </authorList>
    </citation>
    <scope>NUCLEOTIDE SEQUENCE [LARGE SCALE GENOMIC DNA]</scope>
    <source>
        <strain evidence="2 3">ATCC 28783</strain>
    </source>
</reference>
<evidence type="ECO:0000313" key="3">
    <source>
        <dbReference type="Proteomes" id="UP000289152"/>
    </source>
</evidence>
<feature type="compositionally biased region" description="Polar residues" evidence="1">
    <location>
        <begin position="170"/>
        <end position="180"/>
    </location>
</feature>
<organism evidence="2 3">
    <name type="scientific">Tremella mesenterica</name>
    <name type="common">Jelly fungus</name>
    <dbReference type="NCBI Taxonomy" id="5217"/>
    <lineage>
        <taxon>Eukaryota</taxon>
        <taxon>Fungi</taxon>
        <taxon>Dikarya</taxon>
        <taxon>Basidiomycota</taxon>
        <taxon>Agaricomycotina</taxon>
        <taxon>Tremellomycetes</taxon>
        <taxon>Tremellales</taxon>
        <taxon>Tremellaceae</taxon>
        <taxon>Tremella</taxon>
    </lineage>
</organism>
<dbReference type="Proteomes" id="UP000289152">
    <property type="component" value="Unassembled WGS sequence"/>
</dbReference>
<evidence type="ECO:0000313" key="2">
    <source>
        <dbReference type="EMBL" id="RXK36778.1"/>
    </source>
</evidence>
<protein>
    <submittedName>
        <fullName evidence="2">Uncharacterized protein</fullName>
    </submittedName>
</protein>
<dbReference type="VEuPathDB" id="FungiDB:TREMEDRAFT_59678"/>
<gene>
    <name evidence="2" type="ORF">M231_05939</name>
</gene>
<dbReference type="InParanoid" id="A0A4Q1BGT6"/>
<name>A0A4Q1BGT6_TREME</name>
<dbReference type="EMBL" id="SDIL01000087">
    <property type="protein sequence ID" value="RXK36778.1"/>
    <property type="molecule type" value="Genomic_DNA"/>
</dbReference>
<feature type="compositionally biased region" description="Polar residues" evidence="1">
    <location>
        <begin position="189"/>
        <end position="204"/>
    </location>
</feature>
<sequence>MLTPRPDRRRLLATPVLMSPGFIIPPYPDTQDMNDPSRFEEIITTPSPSLDVRSVISHNSSHQDINNNSYKYLPHETQGNPEMGKQSQFVVRSTSHLNRFKPIQEHLQVQPYTRNNTYDHHTDIGLTTHRDNISHHLHPGQVIRHSKLNQVYIPNDSPRSARGHHHSVENPPSTNSTSIKAQVHRDTQQNRTNKRSLVQPSSIESPAGRQILKKDRLVGHREDTPKPKVDSHIHIETFDDESKQPTQKPGSSPGPLGTDRVTRRRVPTTYVGDFEEESETDVPNVIFQMPKAFEKAMSLLVELDVEALWNKASEDVGGRSDANLQSVQNLLTRHGELFDRIGSYYNDTTLEMNALNDIKDQALKERVARTDMYADAGEQLAEKLVGIQNATRQVPSKRRRVDRGVSLMSFNNE</sequence>
<feature type="compositionally biased region" description="Basic and acidic residues" evidence="1">
    <location>
        <begin position="212"/>
        <end position="243"/>
    </location>
</feature>
<comment type="caution">
    <text evidence="2">The sequence shown here is derived from an EMBL/GenBank/DDBJ whole genome shotgun (WGS) entry which is preliminary data.</text>
</comment>
<feature type="region of interest" description="Disordered" evidence="1">
    <location>
        <begin position="153"/>
        <end position="265"/>
    </location>
</feature>